<reference evidence="1 2" key="1">
    <citation type="submission" date="2023-03" db="EMBL/GenBank/DDBJ databases">
        <title>High recombination rates correlate with genetic variation in Cardiocondyla obscurior ants.</title>
        <authorList>
            <person name="Errbii M."/>
        </authorList>
    </citation>
    <scope>NUCLEOTIDE SEQUENCE [LARGE SCALE GENOMIC DNA]</scope>
    <source>
        <strain evidence="1">Alpha-2009</strain>
        <tissue evidence="1">Whole body</tissue>
    </source>
</reference>
<accession>A0AAW2G3V1</accession>
<name>A0AAW2G3V1_9HYME</name>
<organism evidence="1 2">
    <name type="scientific">Cardiocondyla obscurior</name>
    <dbReference type="NCBI Taxonomy" id="286306"/>
    <lineage>
        <taxon>Eukaryota</taxon>
        <taxon>Metazoa</taxon>
        <taxon>Ecdysozoa</taxon>
        <taxon>Arthropoda</taxon>
        <taxon>Hexapoda</taxon>
        <taxon>Insecta</taxon>
        <taxon>Pterygota</taxon>
        <taxon>Neoptera</taxon>
        <taxon>Endopterygota</taxon>
        <taxon>Hymenoptera</taxon>
        <taxon>Apocrita</taxon>
        <taxon>Aculeata</taxon>
        <taxon>Formicoidea</taxon>
        <taxon>Formicidae</taxon>
        <taxon>Myrmicinae</taxon>
        <taxon>Cardiocondyla</taxon>
    </lineage>
</organism>
<dbReference type="Proteomes" id="UP001430953">
    <property type="component" value="Unassembled WGS sequence"/>
</dbReference>
<keyword evidence="2" id="KW-1185">Reference proteome</keyword>
<proteinExistence type="predicted"/>
<sequence length="90" mass="10328">MTISFCTRSKGGPLSCVFTHAHISNRQFVRALIVSGIYDFRERDRRQTMRSLVKYSANSNALHLCVRDLNLHCHAQLEHCHVDKRCIVSA</sequence>
<protein>
    <submittedName>
        <fullName evidence="1">Uncharacterized protein</fullName>
    </submittedName>
</protein>
<comment type="caution">
    <text evidence="1">The sequence shown here is derived from an EMBL/GenBank/DDBJ whole genome shotgun (WGS) entry which is preliminary data.</text>
</comment>
<evidence type="ECO:0000313" key="1">
    <source>
        <dbReference type="EMBL" id="KAL0122713.1"/>
    </source>
</evidence>
<evidence type="ECO:0000313" key="2">
    <source>
        <dbReference type="Proteomes" id="UP001430953"/>
    </source>
</evidence>
<gene>
    <name evidence="1" type="ORF">PUN28_007421</name>
</gene>
<dbReference type="EMBL" id="JADYXP020000006">
    <property type="protein sequence ID" value="KAL0122713.1"/>
    <property type="molecule type" value="Genomic_DNA"/>
</dbReference>
<dbReference type="AlphaFoldDB" id="A0AAW2G3V1"/>